<organism evidence="1 2">
    <name type="scientific">Gossypium klotzschianum</name>
    <dbReference type="NCBI Taxonomy" id="34286"/>
    <lineage>
        <taxon>Eukaryota</taxon>
        <taxon>Viridiplantae</taxon>
        <taxon>Streptophyta</taxon>
        <taxon>Embryophyta</taxon>
        <taxon>Tracheophyta</taxon>
        <taxon>Spermatophyta</taxon>
        <taxon>Magnoliopsida</taxon>
        <taxon>eudicotyledons</taxon>
        <taxon>Gunneridae</taxon>
        <taxon>Pentapetalae</taxon>
        <taxon>rosids</taxon>
        <taxon>malvids</taxon>
        <taxon>Malvales</taxon>
        <taxon>Malvaceae</taxon>
        <taxon>Malvoideae</taxon>
        <taxon>Gossypium</taxon>
    </lineage>
</organism>
<proteinExistence type="predicted"/>
<reference evidence="1 2" key="1">
    <citation type="journal article" date="2019" name="Genome Biol. Evol.">
        <title>Insights into the evolution of the New World diploid cottons (Gossypium, subgenus Houzingenia) based on genome sequencing.</title>
        <authorList>
            <person name="Grover C.E."/>
            <person name="Arick M.A. 2nd"/>
            <person name="Thrash A."/>
            <person name="Conover J.L."/>
            <person name="Sanders W.S."/>
            <person name="Peterson D.G."/>
            <person name="Frelichowski J.E."/>
            <person name="Scheffler J.A."/>
            <person name="Scheffler B.E."/>
            <person name="Wendel J.F."/>
        </authorList>
    </citation>
    <scope>NUCLEOTIDE SEQUENCE [LARGE SCALE GENOMIC DNA]</scope>
    <source>
        <strain evidence="1">57</strain>
        <tissue evidence="1">Leaf</tissue>
    </source>
</reference>
<sequence>MYSMEKFTGFDSSASGWEKESRCVCFEYLWISDLP</sequence>
<gene>
    <name evidence="1" type="ORF">Goklo_029794</name>
</gene>
<protein>
    <submittedName>
        <fullName evidence="1">Uncharacterized protein</fullName>
    </submittedName>
</protein>
<keyword evidence="2" id="KW-1185">Reference proteome</keyword>
<evidence type="ECO:0000313" key="1">
    <source>
        <dbReference type="EMBL" id="MBA0672302.1"/>
    </source>
</evidence>
<name>A0A7J8WBM0_9ROSI</name>
<evidence type="ECO:0000313" key="2">
    <source>
        <dbReference type="Proteomes" id="UP000593573"/>
    </source>
</evidence>
<dbReference type="AlphaFoldDB" id="A0A7J8WBM0"/>
<dbReference type="EMBL" id="JABFAB010244319">
    <property type="protein sequence ID" value="MBA0672302.1"/>
    <property type="molecule type" value="Genomic_DNA"/>
</dbReference>
<accession>A0A7J8WBM0</accession>
<dbReference type="Proteomes" id="UP000593573">
    <property type="component" value="Unassembled WGS sequence"/>
</dbReference>
<comment type="caution">
    <text evidence="1">The sequence shown here is derived from an EMBL/GenBank/DDBJ whole genome shotgun (WGS) entry which is preliminary data.</text>
</comment>